<dbReference type="Gene3D" id="3.40.605.10">
    <property type="entry name" value="Aldehyde Dehydrogenase, Chain A, domain 1"/>
    <property type="match status" value="1"/>
</dbReference>
<dbReference type="InterPro" id="IPR016162">
    <property type="entry name" value="Ald_DH_N"/>
</dbReference>
<dbReference type="InterPro" id="IPR015590">
    <property type="entry name" value="Aldehyde_DH_dom"/>
</dbReference>
<protein>
    <submittedName>
        <fullName evidence="6">Aldehyde dehydrogenase</fullName>
    </submittedName>
</protein>
<reference evidence="6 7" key="1">
    <citation type="submission" date="2020-08" db="EMBL/GenBank/DDBJ databases">
        <title>The genome sequence of Novosphingobium flavum 4Y4.</title>
        <authorList>
            <person name="Liu Y."/>
        </authorList>
    </citation>
    <scope>NUCLEOTIDE SEQUENCE [LARGE SCALE GENOMIC DNA]</scope>
    <source>
        <strain evidence="6 7">4Y4</strain>
    </source>
</reference>
<dbReference type="Gene3D" id="3.40.309.10">
    <property type="entry name" value="Aldehyde Dehydrogenase, Chain A, domain 2"/>
    <property type="match status" value="1"/>
</dbReference>
<proteinExistence type="inferred from homology"/>
<dbReference type="FunFam" id="3.40.309.10:FF:000012">
    <property type="entry name" value="Betaine aldehyde dehydrogenase"/>
    <property type="match status" value="1"/>
</dbReference>
<keyword evidence="7" id="KW-1185">Reference proteome</keyword>
<evidence type="ECO:0000256" key="4">
    <source>
        <dbReference type="RuleBase" id="RU003345"/>
    </source>
</evidence>
<dbReference type="RefSeq" id="WP_185684439.1">
    <property type="nucleotide sequence ID" value="NZ_JACLAU010000033.1"/>
</dbReference>
<evidence type="ECO:0000259" key="5">
    <source>
        <dbReference type="Pfam" id="PF00171"/>
    </source>
</evidence>
<dbReference type="PROSITE" id="PS00687">
    <property type="entry name" value="ALDEHYDE_DEHYDR_GLU"/>
    <property type="match status" value="1"/>
</dbReference>
<keyword evidence="2 4" id="KW-0560">Oxidoreductase</keyword>
<evidence type="ECO:0000256" key="1">
    <source>
        <dbReference type="ARBA" id="ARBA00009986"/>
    </source>
</evidence>
<dbReference type="SUPFAM" id="SSF53720">
    <property type="entry name" value="ALDH-like"/>
    <property type="match status" value="1"/>
</dbReference>
<dbReference type="GO" id="GO:0016620">
    <property type="term" value="F:oxidoreductase activity, acting on the aldehyde or oxo group of donors, NAD or NADP as acceptor"/>
    <property type="evidence" value="ECO:0007669"/>
    <property type="project" value="InterPro"/>
</dbReference>
<evidence type="ECO:0000313" key="6">
    <source>
        <dbReference type="EMBL" id="MBC2653051.1"/>
    </source>
</evidence>
<dbReference type="EMBL" id="JACLAU010000033">
    <property type="protein sequence ID" value="MBC2653051.1"/>
    <property type="molecule type" value="Genomic_DNA"/>
</dbReference>
<dbReference type="Proteomes" id="UP000520156">
    <property type="component" value="Unassembled WGS sequence"/>
</dbReference>
<comment type="caution">
    <text evidence="6">The sequence shown here is derived from an EMBL/GenBank/DDBJ whole genome shotgun (WGS) entry which is preliminary data.</text>
</comment>
<dbReference type="InterPro" id="IPR016163">
    <property type="entry name" value="Ald_DH_C"/>
</dbReference>
<evidence type="ECO:0000256" key="2">
    <source>
        <dbReference type="ARBA" id="ARBA00023002"/>
    </source>
</evidence>
<dbReference type="Pfam" id="PF00171">
    <property type="entry name" value="Aldedh"/>
    <property type="match status" value="1"/>
</dbReference>
<dbReference type="FunFam" id="3.40.605.10:FF:000007">
    <property type="entry name" value="NAD/NADP-dependent betaine aldehyde dehydrogenase"/>
    <property type="match status" value="1"/>
</dbReference>
<evidence type="ECO:0000256" key="3">
    <source>
        <dbReference type="PROSITE-ProRule" id="PRU10007"/>
    </source>
</evidence>
<feature type="active site" evidence="3">
    <location>
        <position position="257"/>
    </location>
</feature>
<dbReference type="PANTHER" id="PTHR11699">
    <property type="entry name" value="ALDEHYDE DEHYDROGENASE-RELATED"/>
    <property type="match status" value="1"/>
</dbReference>
<feature type="domain" description="Aldehyde dehydrogenase" evidence="5">
    <location>
        <begin position="29"/>
        <end position="484"/>
    </location>
</feature>
<name>A0A7X1F9U2_9SPHN</name>
<evidence type="ECO:0000313" key="7">
    <source>
        <dbReference type="Proteomes" id="UP000520156"/>
    </source>
</evidence>
<dbReference type="AlphaFoldDB" id="A0A7X1F9U2"/>
<dbReference type="InterPro" id="IPR016161">
    <property type="entry name" value="Ald_DH/histidinol_DH"/>
</dbReference>
<accession>A0A7X1F9U2</accession>
<dbReference type="InterPro" id="IPR029510">
    <property type="entry name" value="Ald_DH_CS_GLU"/>
</dbReference>
<organism evidence="6 7">
    <name type="scientific">Novosphingobium aerophilum</name>
    <dbReference type="NCBI Taxonomy" id="2839843"/>
    <lineage>
        <taxon>Bacteria</taxon>
        <taxon>Pseudomonadati</taxon>
        <taxon>Pseudomonadota</taxon>
        <taxon>Alphaproteobacteria</taxon>
        <taxon>Sphingomonadales</taxon>
        <taxon>Sphingomonadaceae</taxon>
        <taxon>Novosphingobium</taxon>
    </lineage>
</organism>
<comment type="similarity">
    <text evidence="1 4">Belongs to the aldehyde dehydrogenase family.</text>
</comment>
<gene>
    <name evidence="6" type="ORF">H7F49_15240</name>
</gene>
<sequence length="493" mass="51465">MAFTLPDSAALPRFVNIIGDSREEAGSGAKIAHVYPGTGTVTRELAMASASDVDRAVSAARTAFPAWRAMPVDKRRNLFFKLAEVFEARSGEFAPSLIAENGSVAMTAPYMGYDAAQKFRYYGGWCDKIHGRTIPTWGTPAHDYVAYEPYGTVGIIVPWNGPLFAATMVMAPALAAGNCVVLKSPDLAPYSAMKLVEMMLEAGFPAGVVNLVTGGADVGEAMVAHPGIDKIEFIGSGATATKVLTSAARSLKPVGLELGGKSAVIVFDDADLMLAAKKGITGAVSSNGQGCVNGTRLLVQRGVYDQYLGILSAIAGQIAVGDPFLPQTALGPVISEGALTRILGMVEGGKADGGRVVAGGERLGGDHAGGFFLPVTILADVPNSAHIAQNEVFGPVLVVTPFDTEEEAIALANSTEYGLGAYVHTQNLRRAHYVTGQLQAGMIHVNGAGEAMQPNCPFGGWKKSGHGRLGGVEGLHEFLQPKNIWINVSPPEG</sequence>